<dbReference type="AlphaFoldDB" id="A0AAW1RTX1"/>
<organism evidence="1 2">
    <name type="scientific">Elliptochloris bilobata</name>
    <dbReference type="NCBI Taxonomy" id="381761"/>
    <lineage>
        <taxon>Eukaryota</taxon>
        <taxon>Viridiplantae</taxon>
        <taxon>Chlorophyta</taxon>
        <taxon>core chlorophytes</taxon>
        <taxon>Trebouxiophyceae</taxon>
        <taxon>Trebouxiophyceae incertae sedis</taxon>
        <taxon>Elliptochloris clade</taxon>
        <taxon>Elliptochloris</taxon>
    </lineage>
</organism>
<comment type="caution">
    <text evidence="1">The sequence shown here is derived from an EMBL/GenBank/DDBJ whole genome shotgun (WGS) entry which is preliminary data.</text>
</comment>
<dbReference type="Proteomes" id="UP001445335">
    <property type="component" value="Unassembled WGS sequence"/>
</dbReference>
<keyword evidence="2" id="KW-1185">Reference proteome</keyword>
<evidence type="ECO:0008006" key="3">
    <source>
        <dbReference type="Google" id="ProtNLM"/>
    </source>
</evidence>
<proteinExistence type="predicted"/>
<reference evidence="1 2" key="1">
    <citation type="journal article" date="2024" name="Nat. Commun.">
        <title>Phylogenomics reveals the evolutionary origins of lichenization in chlorophyte algae.</title>
        <authorList>
            <person name="Puginier C."/>
            <person name="Libourel C."/>
            <person name="Otte J."/>
            <person name="Skaloud P."/>
            <person name="Haon M."/>
            <person name="Grisel S."/>
            <person name="Petersen M."/>
            <person name="Berrin J.G."/>
            <person name="Delaux P.M."/>
            <person name="Dal Grande F."/>
            <person name="Keller J."/>
        </authorList>
    </citation>
    <scope>NUCLEOTIDE SEQUENCE [LARGE SCALE GENOMIC DNA]</scope>
    <source>
        <strain evidence="1 2">SAG 245.80</strain>
    </source>
</reference>
<dbReference type="EMBL" id="JALJOU010000022">
    <property type="protein sequence ID" value="KAK9837293.1"/>
    <property type="molecule type" value="Genomic_DNA"/>
</dbReference>
<name>A0AAW1RTX1_9CHLO</name>
<evidence type="ECO:0000313" key="1">
    <source>
        <dbReference type="EMBL" id="KAK9837293.1"/>
    </source>
</evidence>
<gene>
    <name evidence="1" type="ORF">WJX81_004048</name>
</gene>
<dbReference type="PANTHER" id="PTHR38666:SF2">
    <property type="entry name" value="FLAGELLAR ASSOCIATED PROTEIN"/>
    <property type="match status" value="1"/>
</dbReference>
<dbReference type="InterPro" id="IPR021610">
    <property type="entry name" value="DUF3228"/>
</dbReference>
<accession>A0AAW1RTX1</accession>
<dbReference type="Gene3D" id="3.30.2310.50">
    <property type="entry name" value="Protein of unknown function (DUF3228), domain 1"/>
    <property type="match status" value="2"/>
</dbReference>
<dbReference type="PANTHER" id="PTHR38666">
    <property type="match status" value="1"/>
</dbReference>
<protein>
    <recommendedName>
        <fullName evidence="3">Flagellar associated protein</fullName>
    </recommendedName>
</protein>
<sequence>MSGLAGDTFFLDDFALKVFDPKAASGTCISFDKAEFVRIVHEHHAKGAAPLREGYAPFCRHIFVPNFCGARCGTLTITDQNRHLLRSGYIKRRPEELAVLARWFPAGRVQAPQATWLDIILYSREQLVAERDALPRSGPVAELPYAPWGIISIKGQMEDYETPMTPATAMRNALGREEGGSGVPLDRVAYEEAMQFWDTHALISAGATPG</sequence>
<dbReference type="Pfam" id="PF11539">
    <property type="entry name" value="DUF3228"/>
    <property type="match status" value="1"/>
</dbReference>
<evidence type="ECO:0000313" key="2">
    <source>
        <dbReference type="Proteomes" id="UP001445335"/>
    </source>
</evidence>